<dbReference type="Pfam" id="PF00379">
    <property type="entry name" value="Chitin_bind_4"/>
    <property type="match status" value="1"/>
</dbReference>
<dbReference type="OrthoDB" id="8021718at2759"/>
<dbReference type="VEuPathDB" id="VectorBase:SCAU011692"/>
<dbReference type="GO" id="GO:0008010">
    <property type="term" value="F:structural constituent of chitin-based larval cuticle"/>
    <property type="evidence" value="ECO:0007669"/>
    <property type="project" value="TreeGrafter"/>
</dbReference>
<feature type="compositionally biased region" description="Polar residues" evidence="2">
    <location>
        <begin position="248"/>
        <end position="259"/>
    </location>
</feature>
<evidence type="ECO:0000256" key="1">
    <source>
        <dbReference type="PROSITE-ProRule" id="PRU00497"/>
    </source>
</evidence>
<reference evidence="3" key="1">
    <citation type="submission" date="2020-05" db="UniProtKB">
        <authorList>
            <consortium name="EnsemblMetazoa"/>
        </authorList>
    </citation>
    <scope>IDENTIFICATION</scope>
    <source>
        <strain evidence="3">USDA</strain>
    </source>
</reference>
<dbReference type="Proteomes" id="UP000095300">
    <property type="component" value="Unassembled WGS sequence"/>
</dbReference>
<gene>
    <name evidence="3" type="primary">106094271</name>
</gene>
<dbReference type="InterPro" id="IPR000618">
    <property type="entry name" value="Insect_cuticle"/>
</dbReference>
<sequence>MVGPNTYAFGFEVNDKATGNIQFRDEQRYANGSIKGSYGYVRPDGSVSITHFMADRERGYLSQTQNFEPGDQAKWAANWPTKKPNILMDKPPEPIQPEVKYDEEEKMNLTSILLPLEPIKAEHGIDLNPTDLEKELVNPAVLEVINGDVPLLANNKKKADEIGFSTFNELIHPNFPIIPFELPHPEAVSKEAPVAENQLKDMAQSKSNKYDEQKINNAEKILAAPNLQASPAEKYVKSKENNAEKSLPTETLKMTTAHSSEGDVRTQTKAKSLSLDSKGWDDRVIGAARQEYLQDIN</sequence>
<dbReference type="PANTHER" id="PTHR10380">
    <property type="entry name" value="CUTICLE PROTEIN"/>
    <property type="match status" value="1"/>
</dbReference>
<keyword evidence="4" id="KW-1185">Reference proteome</keyword>
<evidence type="ECO:0000256" key="2">
    <source>
        <dbReference type="SAM" id="MobiDB-lite"/>
    </source>
</evidence>
<keyword evidence="1" id="KW-0193">Cuticle</keyword>
<dbReference type="EnsemblMetazoa" id="SCAU011692-RA">
    <property type="protein sequence ID" value="SCAU011692-PA"/>
    <property type="gene ID" value="SCAU011692"/>
</dbReference>
<dbReference type="PROSITE" id="PS51155">
    <property type="entry name" value="CHIT_BIND_RR_2"/>
    <property type="match status" value="1"/>
</dbReference>
<dbReference type="PANTHER" id="PTHR10380:SF224">
    <property type="entry name" value="CUTICULAR PROTEIN 12A"/>
    <property type="match status" value="1"/>
</dbReference>
<name>A0A1I8PWB3_STOCA</name>
<evidence type="ECO:0000313" key="3">
    <source>
        <dbReference type="EnsemblMetazoa" id="SCAU011692-PA"/>
    </source>
</evidence>
<accession>A0A1I8PWB3</accession>
<proteinExistence type="predicted"/>
<protein>
    <submittedName>
        <fullName evidence="3">Uncharacterized protein</fullName>
    </submittedName>
</protein>
<evidence type="ECO:0000313" key="4">
    <source>
        <dbReference type="Proteomes" id="UP000095300"/>
    </source>
</evidence>
<dbReference type="InterPro" id="IPR050468">
    <property type="entry name" value="Cuticle_Struct_Prot"/>
</dbReference>
<feature type="region of interest" description="Disordered" evidence="2">
    <location>
        <begin position="235"/>
        <end position="270"/>
    </location>
</feature>
<organism evidence="3 4">
    <name type="scientific">Stomoxys calcitrans</name>
    <name type="common">Stable fly</name>
    <name type="synonym">Conops calcitrans</name>
    <dbReference type="NCBI Taxonomy" id="35570"/>
    <lineage>
        <taxon>Eukaryota</taxon>
        <taxon>Metazoa</taxon>
        <taxon>Ecdysozoa</taxon>
        <taxon>Arthropoda</taxon>
        <taxon>Hexapoda</taxon>
        <taxon>Insecta</taxon>
        <taxon>Pterygota</taxon>
        <taxon>Neoptera</taxon>
        <taxon>Endopterygota</taxon>
        <taxon>Diptera</taxon>
        <taxon>Brachycera</taxon>
        <taxon>Muscomorpha</taxon>
        <taxon>Muscoidea</taxon>
        <taxon>Muscidae</taxon>
        <taxon>Stomoxys</taxon>
    </lineage>
</organism>
<dbReference type="AlphaFoldDB" id="A0A1I8PWB3"/>
<dbReference type="GO" id="GO:0062129">
    <property type="term" value="C:chitin-based extracellular matrix"/>
    <property type="evidence" value="ECO:0007669"/>
    <property type="project" value="TreeGrafter"/>
</dbReference>